<protein>
    <submittedName>
        <fullName evidence="1">Uncharacterized protein</fullName>
    </submittedName>
</protein>
<keyword evidence="2" id="KW-1185">Reference proteome</keyword>
<dbReference type="RefSeq" id="WP_092704945.1">
    <property type="nucleotide sequence ID" value="NZ_FNFC01000040.1"/>
</dbReference>
<dbReference type="EMBL" id="FNFC01000040">
    <property type="protein sequence ID" value="SDK19710.1"/>
    <property type="molecule type" value="Genomic_DNA"/>
</dbReference>
<sequence length="384" mass="44996">MYADDVDFYSLSETKQRRLVHNKRVATTDQLLNELPKGKPAVRIFERSLDQLVLDKLEQGQYTIEELANHFSVQPADVRRILHKYRRRGSDDFTNENFKLNLLEERHGVIRGVDSDGRSLYYTLQTIPFFARVVDPTLMFSLLGLDEYVNTLPHIAEHIPGGKVTELDEDYAFVIGEYWNIDPEEVFEYLTEFDRAYIDTSLLPLPYIEDDEHYERVSRRFRQFEGVYRMFRGTSDHIQEVGEEFIGRIEQNQVGIATYQVMSIDFADFEWYVDQSGDNVLHNEIGDWIDQIARSLHPDEPTTDIDDSTEDTEINLRDEIQLILSEKRRTPAEIYEELPRDIQLGTDQSEVKAVLERLANTGVISKKNEESVFQYFQRQGKTWE</sequence>
<dbReference type="AlphaFoldDB" id="A0A1G8ZZY7"/>
<name>A0A1G8ZZY7_9EURY</name>
<reference evidence="1 2" key="1">
    <citation type="submission" date="2016-10" db="EMBL/GenBank/DDBJ databases">
        <authorList>
            <person name="de Groot N.N."/>
        </authorList>
    </citation>
    <scope>NUCLEOTIDE SEQUENCE [LARGE SCALE GENOMIC DNA]</scope>
    <source>
        <strain evidence="1 2">IBRC-M10015</strain>
    </source>
</reference>
<dbReference type="STRING" id="890420.SAMN05216226_1404"/>
<evidence type="ECO:0000313" key="1">
    <source>
        <dbReference type="EMBL" id="SDK19710.1"/>
    </source>
</evidence>
<dbReference type="OrthoDB" id="350143at2157"/>
<gene>
    <name evidence="1" type="ORF">SAMN05216226_1404</name>
</gene>
<accession>A0A1G8ZZY7</accession>
<dbReference type="Proteomes" id="UP000198856">
    <property type="component" value="Unassembled WGS sequence"/>
</dbReference>
<proteinExistence type="predicted"/>
<evidence type="ECO:0000313" key="2">
    <source>
        <dbReference type="Proteomes" id="UP000198856"/>
    </source>
</evidence>
<organism evidence="1 2">
    <name type="scientific">Halovenus aranensis</name>
    <dbReference type="NCBI Taxonomy" id="890420"/>
    <lineage>
        <taxon>Archaea</taxon>
        <taxon>Methanobacteriati</taxon>
        <taxon>Methanobacteriota</taxon>
        <taxon>Stenosarchaea group</taxon>
        <taxon>Halobacteria</taxon>
        <taxon>Halobacteriales</taxon>
        <taxon>Haloarculaceae</taxon>
        <taxon>Halovenus</taxon>
    </lineage>
</organism>